<evidence type="ECO:0000256" key="4">
    <source>
        <dbReference type="SAM" id="Phobius"/>
    </source>
</evidence>
<feature type="domain" description="HAMP" evidence="6">
    <location>
        <begin position="326"/>
        <end position="380"/>
    </location>
</feature>
<dbReference type="PROSITE" id="PS50885">
    <property type="entry name" value="HAMP"/>
    <property type="match status" value="1"/>
</dbReference>
<dbReference type="CDD" id="cd06225">
    <property type="entry name" value="HAMP"/>
    <property type="match status" value="1"/>
</dbReference>
<dbReference type="HOGENOM" id="CLU_000445_107_18_12"/>
<protein>
    <submittedName>
        <fullName evidence="7">Methyl-accepting chemotaxis sensory transducer</fullName>
    </submittedName>
</protein>
<name>F8EY48_GRAC1</name>
<keyword evidence="4" id="KW-0472">Membrane</keyword>
<dbReference type="RefSeq" id="WP_013969987.1">
    <property type="nucleotide sequence ID" value="NC_015732.1"/>
</dbReference>
<evidence type="ECO:0000256" key="3">
    <source>
        <dbReference type="PROSITE-ProRule" id="PRU00284"/>
    </source>
</evidence>
<accession>F8EY48</accession>
<feature type="domain" description="Methyl-accepting transducer" evidence="5">
    <location>
        <begin position="427"/>
        <end position="656"/>
    </location>
</feature>
<comment type="similarity">
    <text evidence="2">Belongs to the methyl-accepting chemotaxis (MCP) protein family.</text>
</comment>
<dbReference type="KEGG" id="scd:Spica_2611"/>
<keyword evidence="4" id="KW-1133">Transmembrane helix</keyword>
<dbReference type="OrthoDB" id="2489132at2"/>
<evidence type="ECO:0000256" key="2">
    <source>
        <dbReference type="ARBA" id="ARBA00029447"/>
    </source>
</evidence>
<evidence type="ECO:0000313" key="8">
    <source>
        <dbReference type="Proteomes" id="UP000000503"/>
    </source>
</evidence>
<dbReference type="InterPro" id="IPR013587">
    <property type="entry name" value="Nitrate/nitrite_sensing"/>
</dbReference>
<dbReference type="SMART" id="SM00304">
    <property type="entry name" value="HAMP"/>
    <property type="match status" value="1"/>
</dbReference>
<dbReference type="InterPro" id="IPR003660">
    <property type="entry name" value="HAMP_dom"/>
</dbReference>
<dbReference type="Gene3D" id="6.10.340.10">
    <property type="match status" value="1"/>
</dbReference>
<dbReference type="PANTHER" id="PTHR32089:SF112">
    <property type="entry name" value="LYSOZYME-LIKE PROTEIN-RELATED"/>
    <property type="match status" value="1"/>
</dbReference>
<keyword evidence="1 3" id="KW-0807">Transducer</keyword>
<organism evidence="7 8">
    <name type="scientific">Gracilinema caldarium (strain ATCC 51460 / DSM 7334 / H1)</name>
    <name type="common">Treponema caldarium</name>
    <dbReference type="NCBI Taxonomy" id="744872"/>
    <lineage>
        <taxon>Bacteria</taxon>
        <taxon>Pseudomonadati</taxon>
        <taxon>Spirochaetota</taxon>
        <taxon>Spirochaetia</taxon>
        <taxon>Spirochaetales</taxon>
        <taxon>Breznakiellaceae</taxon>
        <taxon>Gracilinema</taxon>
    </lineage>
</organism>
<dbReference type="GO" id="GO:0016020">
    <property type="term" value="C:membrane"/>
    <property type="evidence" value="ECO:0007669"/>
    <property type="project" value="InterPro"/>
</dbReference>
<dbReference type="PANTHER" id="PTHR32089">
    <property type="entry name" value="METHYL-ACCEPTING CHEMOTAXIS PROTEIN MCPB"/>
    <property type="match status" value="1"/>
</dbReference>
<keyword evidence="4" id="KW-0812">Transmembrane</keyword>
<dbReference type="AlphaFoldDB" id="F8EY48"/>
<dbReference type="Pfam" id="PF08376">
    <property type="entry name" value="NIT"/>
    <property type="match status" value="1"/>
</dbReference>
<feature type="transmembrane region" description="Helical" evidence="4">
    <location>
        <begin position="299"/>
        <end position="324"/>
    </location>
</feature>
<keyword evidence="8" id="KW-1185">Reference proteome</keyword>
<dbReference type="STRING" id="744872.Spica_2611"/>
<dbReference type="Pfam" id="PF00672">
    <property type="entry name" value="HAMP"/>
    <property type="match status" value="1"/>
</dbReference>
<sequence>MSLSIRSRLLMLFLIPLGFFLIREGMNFHKNSTDYLLYKSQQKNIKIMGLTGDLVTALQRERGLSSIYASSGKEMDSIQTERTQVDAELERWLKDVAKASYIKNEKDEIRQKLQTVRAMVDGKIYKSFYDVFDEYTAIIQSLLSISNKAVNQPTIGGIGKIMSSMGILMQAQESLAATRGELGSILAGNQRIADKNRLLDLIEKFEAFEINLKSPALIYSSGTRDAINGILSSDAYNLIQDAMFDVFYKSMSGTWLSGYNISYEELWKQGTGLVTSINEVVKSELASIIDRSVKTEKQYTAGFIATMAMVLILIIGMVTIGIVFARSIRKPIVQVMHTFDSIARGEGDLSQEIEVKDSSELGKMSQYFNSFTTQLSSIIRSIREETVALRKLGERLSSEMEQSATATEEIGATLKTIHQNVLHQSASVTESAATIEQFLSNISELKGQIETQSAAVTESTASIRQMLESIKRMQESLEAGNSKIEGLVKASEAGKSTLEPLIDQIGQITEQSRALQEANSLISGIAARTNLLAMNAAIEAAHAGEHGRGFAVVADEIRKLAENAASHSKSIASNLKSIQEVINKVVESSQRVSESFIAINTGIQEVNSSREQMRFAMLEQQAASKEVGAALNEITTITSKVQDFAGETESGSKQIKGEMGNLLQVTEEIRNAVAEASKALDEIVATTTHVHELSEENQRAIESIYQGIASFKLKGEV</sequence>
<dbReference type="Gene3D" id="1.10.287.950">
    <property type="entry name" value="Methyl-accepting chemotaxis protein"/>
    <property type="match status" value="1"/>
</dbReference>
<evidence type="ECO:0000259" key="5">
    <source>
        <dbReference type="PROSITE" id="PS50111"/>
    </source>
</evidence>
<proteinExistence type="inferred from homology"/>
<dbReference type="SUPFAM" id="SSF58104">
    <property type="entry name" value="Methyl-accepting chemotaxis protein (MCP) signaling domain"/>
    <property type="match status" value="1"/>
</dbReference>
<dbReference type="InterPro" id="IPR004089">
    <property type="entry name" value="MCPsignal_dom"/>
</dbReference>
<reference evidence="8" key="1">
    <citation type="journal article" date="2013" name="Stand. Genomic Sci.">
        <title>Genome sequence of the thermophilic fresh-water bacterium Spirochaeta caldaria type strain (H1(T)), reclassification of Spirochaeta caldaria, Spirochaeta stenostrepta, and Spirochaeta zuelzerae in the genus Treponema as Treponema caldaria comb. nov., Treponema stenostrepta comb. nov., and Treponema zuelzerae comb. nov., and emendation of the genus Treponema.</title>
        <authorList>
            <person name="Abt B."/>
            <person name="Goker M."/>
            <person name="Scheuner C."/>
            <person name="Han C."/>
            <person name="Lu M."/>
            <person name="Misra M."/>
            <person name="Lapidus A."/>
            <person name="Nolan M."/>
            <person name="Lucas S."/>
            <person name="Hammon N."/>
            <person name="Deshpande S."/>
            <person name="Cheng J.F."/>
            <person name="Tapia R."/>
            <person name="Goodwin L.A."/>
            <person name="Pitluck S."/>
            <person name="Liolios K."/>
            <person name="Pagani I."/>
            <person name="Ivanova N."/>
            <person name="Mavromatis K."/>
            <person name="Mikhailova N."/>
            <person name="Huntemann M."/>
            <person name="Pati A."/>
            <person name="Chen A."/>
            <person name="Palaniappan K."/>
            <person name="Land M."/>
            <person name="Hauser L."/>
            <person name="Jeffries C.D."/>
            <person name="Rohde M."/>
            <person name="Spring S."/>
            <person name="Gronow S."/>
            <person name="Detter J.C."/>
            <person name="Bristow J."/>
            <person name="Eisen J.A."/>
            <person name="Markowitz V."/>
            <person name="Hugenholtz P."/>
            <person name="Kyrpides N.C."/>
            <person name="Woyke T."/>
            <person name="Klenk H.P."/>
        </authorList>
    </citation>
    <scope>NUCLEOTIDE SEQUENCE</scope>
    <source>
        <strain evidence="8">ATCC 51460 / DSM 7334 / H1</strain>
    </source>
</reference>
<dbReference type="Proteomes" id="UP000000503">
    <property type="component" value="Chromosome"/>
</dbReference>
<gene>
    <name evidence="7" type="ordered locus">Spica_2611</name>
</gene>
<evidence type="ECO:0000259" key="6">
    <source>
        <dbReference type="PROSITE" id="PS50885"/>
    </source>
</evidence>
<dbReference type="EMBL" id="CP002868">
    <property type="protein sequence ID" value="AEJ20709.1"/>
    <property type="molecule type" value="Genomic_DNA"/>
</dbReference>
<dbReference type="PROSITE" id="PS50111">
    <property type="entry name" value="CHEMOTAXIS_TRANSDUC_2"/>
    <property type="match status" value="1"/>
</dbReference>
<evidence type="ECO:0000313" key="7">
    <source>
        <dbReference type="EMBL" id="AEJ20709.1"/>
    </source>
</evidence>
<dbReference type="eggNOG" id="COG0840">
    <property type="taxonomic scope" value="Bacteria"/>
</dbReference>
<dbReference type="GO" id="GO:0007165">
    <property type="term" value="P:signal transduction"/>
    <property type="evidence" value="ECO:0007669"/>
    <property type="project" value="UniProtKB-KW"/>
</dbReference>
<dbReference type="SMART" id="SM00283">
    <property type="entry name" value="MA"/>
    <property type="match status" value="1"/>
</dbReference>
<dbReference type="Pfam" id="PF00015">
    <property type="entry name" value="MCPsignal"/>
    <property type="match status" value="1"/>
</dbReference>
<evidence type="ECO:0000256" key="1">
    <source>
        <dbReference type="ARBA" id="ARBA00023224"/>
    </source>
</evidence>